<dbReference type="AlphaFoldDB" id="A0AAW1KLQ2"/>
<proteinExistence type="predicted"/>
<feature type="compositionally biased region" description="Basic and acidic residues" evidence="1">
    <location>
        <begin position="69"/>
        <end position="79"/>
    </location>
</feature>
<keyword evidence="3" id="KW-1185">Reference proteome</keyword>
<dbReference type="Proteomes" id="UP001458880">
    <property type="component" value="Unassembled WGS sequence"/>
</dbReference>
<reference evidence="2 3" key="1">
    <citation type="journal article" date="2024" name="BMC Genomics">
        <title>De novo assembly and annotation of Popillia japonica's genome with initial clues to its potential as an invasive pest.</title>
        <authorList>
            <person name="Cucini C."/>
            <person name="Boschi S."/>
            <person name="Funari R."/>
            <person name="Cardaioli E."/>
            <person name="Iannotti N."/>
            <person name="Marturano G."/>
            <person name="Paoli F."/>
            <person name="Bruttini M."/>
            <person name="Carapelli A."/>
            <person name="Frati F."/>
            <person name="Nardi F."/>
        </authorList>
    </citation>
    <scope>NUCLEOTIDE SEQUENCE [LARGE SCALE GENOMIC DNA]</scope>
    <source>
        <strain evidence="2">DMR45628</strain>
    </source>
</reference>
<protein>
    <submittedName>
        <fullName evidence="2">Uncharacterized protein</fullName>
    </submittedName>
</protein>
<dbReference type="EMBL" id="JASPKY010000210">
    <property type="protein sequence ID" value="KAK9720518.1"/>
    <property type="molecule type" value="Genomic_DNA"/>
</dbReference>
<sequence>MVLALLKLSDDYDNEDNVQLSLGIIGKQLLSDAEVIIIDNVSSEVVNLLKTINSNIVYTITDVSLWNDDKEMDDVHKEEDEVTEDDDPPPPPSPAIEVKKIVSDAQAVGIFYQPLD</sequence>
<evidence type="ECO:0000256" key="1">
    <source>
        <dbReference type="SAM" id="MobiDB-lite"/>
    </source>
</evidence>
<accession>A0AAW1KLQ2</accession>
<gene>
    <name evidence="2" type="ORF">QE152_g22010</name>
</gene>
<organism evidence="2 3">
    <name type="scientific">Popillia japonica</name>
    <name type="common">Japanese beetle</name>
    <dbReference type="NCBI Taxonomy" id="7064"/>
    <lineage>
        <taxon>Eukaryota</taxon>
        <taxon>Metazoa</taxon>
        <taxon>Ecdysozoa</taxon>
        <taxon>Arthropoda</taxon>
        <taxon>Hexapoda</taxon>
        <taxon>Insecta</taxon>
        <taxon>Pterygota</taxon>
        <taxon>Neoptera</taxon>
        <taxon>Endopterygota</taxon>
        <taxon>Coleoptera</taxon>
        <taxon>Polyphaga</taxon>
        <taxon>Scarabaeiformia</taxon>
        <taxon>Scarabaeidae</taxon>
        <taxon>Rutelinae</taxon>
        <taxon>Popillia</taxon>
    </lineage>
</organism>
<evidence type="ECO:0000313" key="2">
    <source>
        <dbReference type="EMBL" id="KAK9720518.1"/>
    </source>
</evidence>
<name>A0AAW1KLQ2_POPJA</name>
<evidence type="ECO:0000313" key="3">
    <source>
        <dbReference type="Proteomes" id="UP001458880"/>
    </source>
</evidence>
<feature type="region of interest" description="Disordered" evidence="1">
    <location>
        <begin position="69"/>
        <end position="96"/>
    </location>
</feature>
<comment type="caution">
    <text evidence="2">The sequence shown here is derived from an EMBL/GenBank/DDBJ whole genome shotgun (WGS) entry which is preliminary data.</text>
</comment>